<evidence type="ECO:0000256" key="5">
    <source>
        <dbReference type="RuleBase" id="RU363041"/>
    </source>
</evidence>
<evidence type="ECO:0000256" key="6">
    <source>
        <dbReference type="SAM" id="MobiDB-lite"/>
    </source>
</evidence>
<evidence type="ECO:0000313" key="8">
    <source>
        <dbReference type="Proteomes" id="UP000001551"/>
    </source>
</evidence>
<dbReference type="AlphaFoldDB" id="E6U4N8"/>
<keyword evidence="2 5" id="KW-0812">Transmembrane</keyword>
<evidence type="ECO:0000256" key="2">
    <source>
        <dbReference type="ARBA" id="ARBA00022692"/>
    </source>
</evidence>
<feature type="transmembrane region" description="Helical" evidence="5">
    <location>
        <begin position="41"/>
        <end position="61"/>
    </location>
</feature>
<dbReference type="EMBL" id="CP002400">
    <property type="protein sequence ID" value="ADU26666.1"/>
    <property type="molecule type" value="Genomic_DNA"/>
</dbReference>
<dbReference type="InterPro" id="IPR002781">
    <property type="entry name" value="TM_pro_TauE-like"/>
</dbReference>
<evidence type="ECO:0000256" key="1">
    <source>
        <dbReference type="ARBA" id="ARBA00004141"/>
    </source>
</evidence>
<dbReference type="STRING" id="663278.Ethha_1113"/>
<evidence type="ECO:0000256" key="3">
    <source>
        <dbReference type="ARBA" id="ARBA00022989"/>
    </source>
</evidence>
<feature type="region of interest" description="Disordered" evidence="6">
    <location>
        <begin position="121"/>
        <end position="142"/>
    </location>
</feature>
<keyword evidence="8" id="KW-1185">Reference proteome</keyword>
<gene>
    <name evidence="7" type="ordered locus">Ethha_1113</name>
</gene>
<organism evidence="7 8">
    <name type="scientific">Ethanoligenens harbinense (strain DSM 18485 / JCM 12961 / CGMCC 1.5033 / YUAN-3)</name>
    <dbReference type="NCBI Taxonomy" id="663278"/>
    <lineage>
        <taxon>Bacteria</taxon>
        <taxon>Bacillati</taxon>
        <taxon>Bacillota</taxon>
        <taxon>Clostridia</taxon>
        <taxon>Eubacteriales</taxon>
        <taxon>Oscillospiraceae</taxon>
        <taxon>Ethanoligenens</taxon>
    </lineage>
</organism>
<evidence type="ECO:0000313" key="7">
    <source>
        <dbReference type="EMBL" id="ADU26666.1"/>
    </source>
</evidence>
<dbReference type="GO" id="GO:0005886">
    <property type="term" value="C:plasma membrane"/>
    <property type="evidence" value="ECO:0007669"/>
    <property type="project" value="UniProtKB-SubCell"/>
</dbReference>
<sequence>MSGALVGCLAGFLAGFIGGLGLGGGGVLVLFLTLFAGVGQLRAQGINLAFFIPVGLFALVFHIRNHLVDFKAAWPAILLGLGGAALGSLIAGHIGAQAVGKLFGALLLALGGWEVFAPHKEKKAASPADRPGADDSKRRKSV</sequence>
<comment type="similarity">
    <text evidence="5">Belongs to the 4-toluene sulfonate uptake permease (TSUP) (TC 2.A.102) family.</text>
</comment>
<keyword evidence="5" id="KW-1003">Cell membrane</keyword>
<accession>E6U4N8</accession>
<proteinExistence type="inferred from homology"/>
<dbReference type="PANTHER" id="PTHR43483">
    <property type="entry name" value="MEMBRANE TRANSPORTER PROTEIN HI_0806-RELATED"/>
    <property type="match status" value="1"/>
</dbReference>
<dbReference type="RefSeq" id="WP_013485027.1">
    <property type="nucleotide sequence ID" value="NC_014828.1"/>
</dbReference>
<dbReference type="KEGG" id="eha:Ethha_1113"/>
<protein>
    <recommendedName>
        <fullName evidence="5">Probable membrane transporter protein</fullName>
    </recommendedName>
</protein>
<feature type="transmembrane region" description="Helical" evidence="5">
    <location>
        <begin position="73"/>
        <end position="92"/>
    </location>
</feature>
<keyword evidence="4 5" id="KW-0472">Membrane</keyword>
<reference evidence="7 8" key="1">
    <citation type="submission" date="2010-12" db="EMBL/GenBank/DDBJ databases">
        <title>Complete sequence of Ethanoligenens harbinense YUAN-3.</title>
        <authorList>
            <person name="Lucas S."/>
            <person name="Copeland A."/>
            <person name="Lapidus A."/>
            <person name="Cheng J.-F."/>
            <person name="Bruce D."/>
            <person name="Goodwin L."/>
            <person name="Pitluck S."/>
            <person name="Chertkov O."/>
            <person name="Misra M."/>
            <person name="Detter J.C."/>
            <person name="Han C."/>
            <person name="Tapia R."/>
            <person name="Land M."/>
            <person name="Hauser L."/>
            <person name="Jeffries C."/>
            <person name="Kyrpides N."/>
            <person name="Ivanova N."/>
            <person name="Mikhailova N."/>
            <person name="Wang A."/>
            <person name="Mouttaki H."/>
            <person name="He Z."/>
            <person name="Zhou J."/>
            <person name="Hemme C.L."/>
            <person name="Woyke T."/>
        </authorList>
    </citation>
    <scope>NUCLEOTIDE SEQUENCE [LARGE SCALE GENOMIC DNA]</scope>
    <source>
        <strain evidence="8">DSM 18485 / JCM 12961 / CGMCC 1.5033 / YUAN-3</strain>
    </source>
</reference>
<name>E6U4N8_ETHHY</name>
<evidence type="ECO:0000256" key="4">
    <source>
        <dbReference type="ARBA" id="ARBA00023136"/>
    </source>
</evidence>
<dbReference type="Proteomes" id="UP000001551">
    <property type="component" value="Chromosome"/>
</dbReference>
<feature type="transmembrane region" description="Helical" evidence="5">
    <location>
        <begin position="12"/>
        <end position="35"/>
    </location>
</feature>
<dbReference type="PANTHER" id="PTHR43483:SF3">
    <property type="entry name" value="MEMBRANE TRANSPORTER PROTEIN HI_0806-RELATED"/>
    <property type="match status" value="1"/>
</dbReference>
<dbReference type="Pfam" id="PF01925">
    <property type="entry name" value="TauE"/>
    <property type="match status" value="1"/>
</dbReference>
<dbReference type="eggNOG" id="COG0730">
    <property type="taxonomic scope" value="Bacteria"/>
</dbReference>
<comment type="subcellular location">
    <subcellularLocation>
        <location evidence="5">Cell membrane</location>
        <topology evidence="5">Multi-pass membrane protein</topology>
    </subcellularLocation>
    <subcellularLocation>
        <location evidence="1">Membrane</location>
        <topology evidence="1">Multi-pass membrane protein</topology>
    </subcellularLocation>
</comment>
<feature type="compositionally biased region" description="Basic and acidic residues" evidence="6">
    <location>
        <begin position="131"/>
        <end position="142"/>
    </location>
</feature>
<dbReference type="HOGENOM" id="CLU_045498_13_1_9"/>
<keyword evidence="3 5" id="KW-1133">Transmembrane helix</keyword>